<evidence type="ECO:0000313" key="3">
    <source>
        <dbReference type="Proteomes" id="UP001152173"/>
    </source>
</evidence>
<dbReference type="AlphaFoldDB" id="A0A9X3LEU5"/>
<feature type="transmembrane region" description="Helical" evidence="1">
    <location>
        <begin position="43"/>
        <end position="61"/>
    </location>
</feature>
<keyword evidence="3" id="KW-1185">Reference proteome</keyword>
<accession>A0A9X3LEU5</accession>
<name>A0A9X3LEU5_9BACL</name>
<evidence type="ECO:0000256" key="1">
    <source>
        <dbReference type="SAM" id="Phobius"/>
    </source>
</evidence>
<protein>
    <submittedName>
        <fullName evidence="2">Uncharacterized protein</fullName>
    </submittedName>
</protein>
<feature type="transmembrane region" description="Helical" evidence="1">
    <location>
        <begin position="16"/>
        <end position="36"/>
    </location>
</feature>
<organism evidence="2 3">
    <name type="scientific">Paenisporosarcina quisquiliarum</name>
    <dbReference type="NCBI Taxonomy" id="365346"/>
    <lineage>
        <taxon>Bacteria</taxon>
        <taxon>Bacillati</taxon>
        <taxon>Bacillota</taxon>
        <taxon>Bacilli</taxon>
        <taxon>Bacillales</taxon>
        <taxon>Caryophanaceae</taxon>
        <taxon>Paenisporosarcina</taxon>
    </lineage>
</organism>
<dbReference type="RefSeq" id="WP_269925706.1">
    <property type="nucleotide sequence ID" value="NZ_JAMKBJ010000003.1"/>
</dbReference>
<keyword evidence="1" id="KW-0812">Transmembrane</keyword>
<feature type="transmembrane region" description="Helical" evidence="1">
    <location>
        <begin position="186"/>
        <end position="207"/>
    </location>
</feature>
<sequence length="216" mass="24787">MPVTEWFIIKSLTLPSSWVAVILALIITGIVLWIKFGKDTEDWYSDAAILFILVWKFSVLITDFEMILEFPLAILYFNGGKTGLFLGLLSALGRLLWQLKSKGWPEIDFVALIIAFVLLQSLYQFLMVSMNEAEFWQKLMTIAIFSGMTILTWMKVFTSNVWRLQLLVLLLLAHILAAIIQPEGLFQSPLLITVLFLICGITVYVFLNKRKMEENQ</sequence>
<keyword evidence="1" id="KW-1133">Transmembrane helix</keyword>
<feature type="transmembrane region" description="Helical" evidence="1">
    <location>
        <begin position="109"/>
        <end position="129"/>
    </location>
</feature>
<reference evidence="2" key="1">
    <citation type="submission" date="2022-05" db="EMBL/GenBank/DDBJ databases">
        <authorList>
            <person name="Colautti A."/>
            <person name="Iacumin L."/>
        </authorList>
    </citation>
    <scope>NUCLEOTIDE SEQUENCE</scope>
    <source>
        <strain evidence="2">SK 55</strain>
    </source>
</reference>
<feature type="transmembrane region" description="Helical" evidence="1">
    <location>
        <begin position="73"/>
        <end position="97"/>
    </location>
</feature>
<dbReference type="Proteomes" id="UP001152173">
    <property type="component" value="Unassembled WGS sequence"/>
</dbReference>
<gene>
    <name evidence="2" type="ORF">M9R32_05355</name>
</gene>
<evidence type="ECO:0000313" key="2">
    <source>
        <dbReference type="EMBL" id="MCZ8536608.1"/>
    </source>
</evidence>
<feature type="transmembrane region" description="Helical" evidence="1">
    <location>
        <begin position="161"/>
        <end position="180"/>
    </location>
</feature>
<keyword evidence="1" id="KW-0472">Membrane</keyword>
<dbReference type="EMBL" id="JAMKBJ010000003">
    <property type="protein sequence ID" value="MCZ8536608.1"/>
    <property type="molecule type" value="Genomic_DNA"/>
</dbReference>
<feature type="transmembrane region" description="Helical" evidence="1">
    <location>
        <begin position="135"/>
        <end position="154"/>
    </location>
</feature>
<comment type="caution">
    <text evidence="2">The sequence shown here is derived from an EMBL/GenBank/DDBJ whole genome shotgun (WGS) entry which is preliminary data.</text>
</comment>
<proteinExistence type="predicted"/>